<sequence>MIKLVVVAALLLLGGCAAKVTSSADQTPIPVYADAKTTLVVLFKADAKVQANEKWPLLKSEWLEALRIRGQAKGLQVLTERPKAAATLATIEVTNFRYMSSGLRYSVGVMAGNAWISAQVRYQDATSGETLATRNYDTSSSAWEGVFSAMTSDQIKALATTIVDDVTINSSSKPRRSP</sequence>
<keyword evidence="1" id="KW-0732">Signal</keyword>
<dbReference type="PROSITE" id="PS51257">
    <property type="entry name" value="PROKAR_LIPOPROTEIN"/>
    <property type="match status" value="1"/>
</dbReference>
<accession>A0ABT6IM46</accession>
<name>A0ABT6IM46_9PSED</name>
<proteinExistence type="predicted"/>
<evidence type="ECO:0000313" key="3">
    <source>
        <dbReference type="Proteomes" id="UP001157461"/>
    </source>
</evidence>
<reference evidence="2 3" key="1">
    <citation type="submission" date="2022-10" db="EMBL/GenBank/DDBJ databases">
        <title>A novel Pseudomonas species, isolated from Passiflora incarnata leaves.</title>
        <authorList>
            <person name="Cueva-Yesquen L.G."/>
            <person name="Fantinatti-Garboggini F."/>
        </authorList>
    </citation>
    <scope>NUCLEOTIDE SEQUENCE [LARGE SCALE GENOMIC DNA]</scope>
    <source>
        <strain evidence="2 3">CBMAI 2609</strain>
    </source>
</reference>
<dbReference type="EMBL" id="JAPDIQ010000011">
    <property type="protein sequence ID" value="MDH4765373.1"/>
    <property type="molecule type" value="Genomic_DNA"/>
</dbReference>
<evidence type="ECO:0000313" key="2">
    <source>
        <dbReference type="EMBL" id="MDH4765373.1"/>
    </source>
</evidence>
<feature type="chain" id="PRO_5046156725" description="Lipoprotein" evidence="1">
    <location>
        <begin position="19"/>
        <end position="178"/>
    </location>
</feature>
<keyword evidence="3" id="KW-1185">Reference proteome</keyword>
<comment type="caution">
    <text evidence="2">The sequence shown here is derived from an EMBL/GenBank/DDBJ whole genome shotgun (WGS) entry which is preliminary data.</text>
</comment>
<protein>
    <recommendedName>
        <fullName evidence="4">Lipoprotein</fullName>
    </recommendedName>
</protein>
<evidence type="ECO:0008006" key="4">
    <source>
        <dbReference type="Google" id="ProtNLM"/>
    </source>
</evidence>
<dbReference type="RefSeq" id="WP_273861989.1">
    <property type="nucleotide sequence ID" value="NZ_JAPDIQ010000011.1"/>
</dbReference>
<organism evidence="2 3">
    <name type="scientific">Pseudomonas flavocrustae</name>
    <dbReference type="NCBI Taxonomy" id="2991719"/>
    <lineage>
        <taxon>Bacteria</taxon>
        <taxon>Pseudomonadati</taxon>
        <taxon>Pseudomonadota</taxon>
        <taxon>Gammaproteobacteria</taxon>
        <taxon>Pseudomonadales</taxon>
        <taxon>Pseudomonadaceae</taxon>
        <taxon>Pseudomonas</taxon>
    </lineage>
</organism>
<evidence type="ECO:0000256" key="1">
    <source>
        <dbReference type="SAM" id="SignalP"/>
    </source>
</evidence>
<gene>
    <name evidence="2" type="ORF">OMP44_20970</name>
</gene>
<feature type="signal peptide" evidence="1">
    <location>
        <begin position="1"/>
        <end position="18"/>
    </location>
</feature>
<dbReference type="Proteomes" id="UP001157461">
    <property type="component" value="Unassembled WGS sequence"/>
</dbReference>